<feature type="compositionally biased region" description="Polar residues" evidence="1">
    <location>
        <begin position="96"/>
        <end position="116"/>
    </location>
</feature>
<gene>
    <name evidence="2" type="ORF">UX39_C0026G0006</name>
</gene>
<dbReference type="EMBL" id="LCMA01000026">
    <property type="protein sequence ID" value="KKU25534.1"/>
    <property type="molecule type" value="Genomic_DNA"/>
</dbReference>
<feature type="non-terminal residue" evidence="2">
    <location>
        <position position="151"/>
    </location>
</feature>
<reference evidence="2 3" key="1">
    <citation type="journal article" date="2015" name="Nature">
        <title>rRNA introns, odd ribosomes, and small enigmatic genomes across a large radiation of phyla.</title>
        <authorList>
            <person name="Brown C.T."/>
            <person name="Hug L.A."/>
            <person name="Thomas B.C."/>
            <person name="Sharon I."/>
            <person name="Castelle C.J."/>
            <person name="Singh A."/>
            <person name="Wilkins M.J."/>
            <person name="Williams K.H."/>
            <person name="Banfield J.F."/>
        </authorList>
    </citation>
    <scope>NUCLEOTIDE SEQUENCE [LARGE SCALE GENOMIC DNA]</scope>
</reference>
<proteinExistence type="predicted"/>
<sequence>MFSLFVNGGTNSCLDNAAVPPDTNTYTNPVDYCIKSWNDGQITLIPPARDGSSNGAIDGSVQVKLGGFAACTGTCAAGRNKDKVCATADPDCPIGDSNTNFSIDIQSPHISSQSRKQGPKGQAITLAGTDFGDGDNDAGDDDSDDDAVDGI</sequence>
<evidence type="ECO:0008006" key="4">
    <source>
        <dbReference type="Google" id="ProtNLM"/>
    </source>
</evidence>
<name>A0A0G1NXV8_9BACT</name>
<dbReference type="AlphaFoldDB" id="A0A0G1NXV8"/>
<organism evidence="2 3">
    <name type="scientific">Candidatus Magasanikbacteria bacterium GW2011_GWA2_46_17</name>
    <dbReference type="NCBI Taxonomy" id="1619042"/>
    <lineage>
        <taxon>Bacteria</taxon>
        <taxon>Candidatus Magasanikiibacteriota</taxon>
    </lineage>
</organism>
<evidence type="ECO:0000313" key="3">
    <source>
        <dbReference type="Proteomes" id="UP000034175"/>
    </source>
</evidence>
<evidence type="ECO:0000313" key="2">
    <source>
        <dbReference type="EMBL" id="KKU25534.1"/>
    </source>
</evidence>
<feature type="compositionally biased region" description="Acidic residues" evidence="1">
    <location>
        <begin position="132"/>
        <end position="151"/>
    </location>
</feature>
<protein>
    <recommendedName>
        <fullName evidence="4">IPT/TIG domain-containing protein</fullName>
    </recommendedName>
</protein>
<feature type="region of interest" description="Disordered" evidence="1">
    <location>
        <begin position="96"/>
        <end position="151"/>
    </location>
</feature>
<dbReference type="Proteomes" id="UP000034175">
    <property type="component" value="Unassembled WGS sequence"/>
</dbReference>
<comment type="caution">
    <text evidence="2">The sequence shown here is derived from an EMBL/GenBank/DDBJ whole genome shotgun (WGS) entry which is preliminary data.</text>
</comment>
<evidence type="ECO:0000256" key="1">
    <source>
        <dbReference type="SAM" id="MobiDB-lite"/>
    </source>
</evidence>
<accession>A0A0G1NXV8</accession>